<accession>A0ABQ1L9C9</accession>
<feature type="DNA-binding region" description="H-T-H motif" evidence="2">
    <location>
        <begin position="78"/>
        <end position="97"/>
    </location>
</feature>
<reference evidence="5" key="1">
    <citation type="journal article" date="2019" name="Int. J. Syst. Evol. Microbiol.">
        <title>The Global Catalogue of Microorganisms (GCM) 10K type strain sequencing project: providing services to taxonomists for standard genome sequencing and annotation.</title>
        <authorList>
            <consortium name="The Broad Institute Genomics Platform"/>
            <consortium name="The Broad Institute Genome Sequencing Center for Infectious Disease"/>
            <person name="Wu L."/>
            <person name="Ma J."/>
        </authorList>
    </citation>
    <scope>NUCLEOTIDE SEQUENCE [LARGE SCALE GENOMIC DNA]</scope>
    <source>
        <strain evidence="5">CGMCC 1.15342</strain>
    </source>
</reference>
<dbReference type="Proteomes" id="UP000597338">
    <property type="component" value="Unassembled WGS sequence"/>
</dbReference>
<evidence type="ECO:0000256" key="1">
    <source>
        <dbReference type="ARBA" id="ARBA00023125"/>
    </source>
</evidence>
<evidence type="ECO:0000313" key="4">
    <source>
        <dbReference type="EMBL" id="GGC21557.1"/>
    </source>
</evidence>
<dbReference type="Pfam" id="PF22604">
    <property type="entry name" value="TetR_HI_0893_C"/>
    <property type="match status" value="1"/>
</dbReference>
<evidence type="ECO:0000259" key="3">
    <source>
        <dbReference type="PROSITE" id="PS50977"/>
    </source>
</evidence>
<dbReference type="EMBL" id="BMIK01000002">
    <property type="protein sequence ID" value="GGC21557.1"/>
    <property type="molecule type" value="Genomic_DNA"/>
</dbReference>
<comment type="caution">
    <text evidence="4">The sequence shown here is derived from an EMBL/GenBank/DDBJ whole genome shotgun (WGS) entry which is preliminary data.</text>
</comment>
<keyword evidence="1 2" id="KW-0238">DNA-binding</keyword>
<feature type="domain" description="HTH tetR-type" evidence="3">
    <location>
        <begin position="55"/>
        <end position="115"/>
    </location>
</feature>
<dbReference type="RefSeq" id="WP_188748478.1">
    <property type="nucleotide sequence ID" value="NZ_BMIK01000002.1"/>
</dbReference>
<dbReference type="SUPFAM" id="SSF48498">
    <property type="entry name" value="Tetracyclin repressor-like, C-terminal domain"/>
    <property type="match status" value="1"/>
</dbReference>
<dbReference type="InterPro" id="IPR009057">
    <property type="entry name" value="Homeodomain-like_sf"/>
</dbReference>
<dbReference type="PROSITE" id="PS50977">
    <property type="entry name" value="HTH_TETR_2"/>
    <property type="match status" value="1"/>
</dbReference>
<dbReference type="InterPro" id="IPR036271">
    <property type="entry name" value="Tet_transcr_reg_TetR-rel_C_sf"/>
</dbReference>
<protein>
    <recommendedName>
        <fullName evidence="3">HTH tetR-type domain-containing protein</fullName>
    </recommendedName>
</protein>
<dbReference type="InterPro" id="IPR050624">
    <property type="entry name" value="HTH-type_Tx_Regulator"/>
</dbReference>
<gene>
    <name evidence="4" type="ORF">GCM10011386_11950</name>
</gene>
<organism evidence="4 5">
    <name type="scientific">Parapedobacter defluvii</name>
    <dbReference type="NCBI Taxonomy" id="2045106"/>
    <lineage>
        <taxon>Bacteria</taxon>
        <taxon>Pseudomonadati</taxon>
        <taxon>Bacteroidota</taxon>
        <taxon>Sphingobacteriia</taxon>
        <taxon>Sphingobacteriales</taxon>
        <taxon>Sphingobacteriaceae</taxon>
        <taxon>Parapedobacter</taxon>
    </lineage>
</organism>
<dbReference type="PANTHER" id="PTHR43479:SF11">
    <property type="entry name" value="ACREF_ENVCD OPERON REPRESSOR-RELATED"/>
    <property type="match status" value="1"/>
</dbReference>
<dbReference type="PRINTS" id="PR00455">
    <property type="entry name" value="HTHTETR"/>
</dbReference>
<dbReference type="InterPro" id="IPR054422">
    <property type="entry name" value="TetR-like_HI_0893_C"/>
</dbReference>
<keyword evidence="5" id="KW-1185">Reference proteome</keyword>
<dbReference type="PANTHER" id="PTHR43479">
    <property type="entry name" value="ACREF/ENVCD OPERON REPRESSOR-RELATED"/>
    <property type="match status" value="1"/>
</dbReference>
<proteinExistence type="predicted"/>
<dbReference type="Pfam" id="PF00440">
    <property type="entry name" value="TetR_N"/>
    <property type="match status" value="1"/>
</dbReference>
<sequence>MMMQKYTISLTYAKWVFDRLTSIVKIPLTKQMAIDFSRIMRSFADRMNVQLEHTAEKKCAIFESTLRLVMKQGFHGSPMSQIAQDAGVATGTIYHYFSSRDELIIELFKHCKHRIGNAMFKPAEQLLPYPQRFVAIWINLVNFYIKHPEVLSFMEQFFSSPYAEVVHERNCGVQMQNEMSNFLQLGIDEGHIRSMDINILSAAFIGTVTATAKRHTNGHYSFNKSSMNEMVTIIWNGIKKESFQTETICIENHEIN</sequence>
<dbReference type="InterPro" id="IPR001647">
    <property type="entry name" value="HTH_TetR"/>
</dbReference>
<dbReference type="SUPFAM" id="SSF46689">
    <property type="entry name" value="Homeodomain-like"/>
    <property type="match status" value="1"/>
</dbReference>
<evidence type="ECO:0000256" key="2">
    <source>
        <dbReference type="PROSITE-ProRule" id="PRU00335"/>
    </source>
</evidence>
<evidence type="ECO:0000313" key="5">
    <source>
        <dbReference type="Proteomes" id="UP000597338"/>
    </source>
</evidence>
<dbReference type="Gene3D" id="1.10.357.10">
    <property type="entry name" value="Tetracycline Repressor, domain 2"/>
    <property type="match status" value="1"/>
</dbReference>
<name>A0ABQ1L9C9_9SPHI</name>